<proteinExistence type="predicted"/>
<organism evidence="1 2">
    <name type="scientific">Rothia dentocariosa</name>
    <dbReference type="NCBI Taxonomy" id="2047"/>
    <lineage>
        <taxon>Bacteria</taxon>
        <taxon>Bacillati</taxon>
        <taxon>Actinomycetota</taxon>
        <taxon>Actinomycetes</taxon>
        <taxon>Micrococcales</taxon>
        <taxon>Micrococcaceae</taxon>
        <taxon>Rothia</taxon>
    </lineage>
</organism>
<dbReference type="AlphaFoldDB" id="A0A930PFN3"/>
<evidence type="ECO:0000313" key="1">
    <source>
        <dbReference type="EMBL" id="MBF1650100.1"/>
    </source>
</evidence>
<accession>A0A930PFN3</accession>
<evidence type="ECO:0000313" key="2">
    <source>
        <dbReference type="Proteomes" id="UP000769484"/>
    </source>
</evidence>
<name>A0A930PFN3_9MICC</name>
<comment type="caution">
    <text evidence="1">The sequence shown here is derived from an EMBL/GenBank/DDBJ whole genome shotgun (WGS) entry which is preliminary data.</text>
</comment>
<gene>
    <name evidence="1" type="ORF">HXO56_08440</name>
</gene>
<sequence>MEKFYHEAKQYSELPGWTQYWALIPDLPDFAFGFRYLDGICYFTVYDKQELDAGNPIEKYSFSCEGINNHDEYGIYPETIENVLFEFLRSHQRNDKSIHIDHCGFERLAVYPEDVLQALRVFDSRKLVEYRIYEDACEVDFEGGRIKYELYKNGVPCTVTVHDLWDEEEYSFSCWNMTYSHLGNIFRRVYENKILHYNVPLGSVD</sequence>
<dbReference type="EMBL" id="JABZXJ010000034">
    <property type="protein sequence ID" value="MBF1650100.1"/>
    <property type="molecule type" value="Genomic_DNA"/>
</dbReference>
<dbReference type="Proteomes" id="UP000769484">
    <property type="component" value="Unassembled WGS sequence"/>
</dbReference>
<reference evidence="1" key="1">
    <citation type="submission" date="2020-04" db="EMBL/GenBank/DDBJ databases">
        <title>Deep metagenomics examines the oral microbiome during advanced dental caries in children, revealing novel taxa and co-occurrences with host molecules.</title>
        <authorList>
            <person name="Baker J.L."/>
            <person name="Morton J.T."/>
            <person name="Dinis M."/>
            <person name="Alvarez R."/>
            <person name="Tran N.C."/>
            <person name="Knight R."/>
            <person name="Edlund A."/>
        </authorList>
    </citation>
    <scope>NUCLEOTIDE SEQUENCE</scope>
    <source>
        <strain evidence="1">JCVI_47_bin.4</strain>
    </source>
</reference>
<protein>
    <submittedName>
        <fullName evidence="1">Uncharacterized protein</fullName>
    </submittedName>
</protein>